<dbReference type="InterPro" id="IPR002110">
    <property type="entry name" value="Ankyrin_rpt"/>
</dbReference>
<proteinExistence type="predicted"/>
<dbReference type="InterPro" id="IPR036770">
    <property type="entry name" value="Ankyrin_rpt-contain_sf"/>
</dbReference>
<reference evidence="5 6" key="1">
    <citation type="submission" date="2024-03" db="EMBL/GenBank/DDBJ databases">
        <title>The genome assembly and annotation of the cricket Gryllus longicercus Weissman &amp; Gray.</title>
        <authorList>
            <person name="Szrajer S."/>
            <person name="Gray D."/>
            <person name="Ylla G."/>
        </authorList>
    </citation>
    <scope>NUCLEOTIDE SEQUENCE [LARGE SCALE GENOMIC DNA]</scope>
    <source>
        <strain evidence="5">DAG 2021-001</strain>
        <tissue evidence="5">Whole body minus gut</tissue>
    </source>
</reference>
<evidence type="ECO:0000256" key="3">
    <source>
        <dbReference type="PROSITE-ProRule" id="PRU00023"/>
    </source>
</evidence>
<accession>A0AAN9W0V0</accession>
<dbReference type="PROSITE" id="PS50088">
    <property type="entry name" value="ANK_REPEAT"/>
    <property type="match status" value="7"/>
</dbReference>
<dbReference type="Pfam" id="PF12796">
    <property type="entry name" value="Ank_2"/>
    <property type="match status" value="2"/>
</dbReference>
<dbReference type="AlphaFoldDB" id="A0AAN9W0V0"/>
<keyword evidence="6" id="KW-1185">Reference proteome</keyword>
<organism evidence="5 6">
    <name type="scientific">Gryllus longicercus</name>
    <dbReference type="NCBI Taxonomy" id="2509291"/>
    <lineage>
        <taxon>Eukaryota</taxon>
        <taxon>Metazoa</taxon>
        <taxon>Ecdysozoa</taxon>
        <taxon>Arthropoda</taxon>
        <taxon>Hexapoda</taxon>
        <taxon>Insecta</taxon>
        <taxon>Pterygota</taxon>
        <taxon>Neoptera</taxon>
        <taxon>Polyneoptera</taxon>
        <taxon>Orthoptera</taxon>
        <taxon>Ensifera</taxon>
        <taxon>Gryllidea</taxon>
        <taxon>Grylloidea</taxon>
        <taxon>Gryllidae</taxon>
        <taxon>Gryllinae</taxon>
        <taxon>Gryllus</taxon>
    </lineage>
</organism>
<feature type="coiled-coil region" evidence="4">
    <location>
        <begin position="13"/>
        <end position="47"/>
    </location>
</feature>
<gene>
    <name evidence="5" type="ORF">R5R35_004631</name>
</gene>
<feature type="repeat" description="ANK" evidence="3">
    <location>
        <begin position="183"/>
        <end position="215"/>
    </location>
</feature>
<dbReference type="Gene3D" id="1.25.40.20">
    <property type="entry name" value="Ankyrin repeat-containing domain"/>
    <property type="match status" value="4"/>
</dbReference>
<feature type="repeat" description="ANK" evidence="3">
    <location>
        <begin position="250"/>
        <end position="283"/>
    </location>
</feature>
<dbReference type="Proteomes" id="UP001378592">
    <property type="component" value="Unassembled WGS sequence"/>
</dbReference>
<feature type="repeat" description="ANK" evidence="3">
    <location>
        <begin position="216"/>
        <end position="238"/>
    </location>
</feature>
<dbReference type="EMBL" id="JAZDUA010000005">
    <property type="protein sequence ID" value="KAK7874088.1"/>
    <property type="molecule type" value="Genomic_DNA"/>
</dbReference>
<dbReference type="PROSITE" id="PS50297">
    <property type="entry name" value="ANK_REP_REGION"/>
    <property type="match status" value="6"/>
</dbReference>
<evidence type="ECO:0000313" key="5">
    <source>
        <dbReference type="EMBL" id="KAK7874088.1"/>
    </source>
</evidence>
<protein>
    <submittedName>
        <fullName evidence="5">Uncharacterized protein</fullName>
    </submittedName>
</protein>
<evidence type="ECO:0000313" key="6">
    <source>
        <dbReference type="Proteomes" id="UP001378592"/>
    </source>
</evidence>
<comment type="caution">
    <text evidence="5">The sequence shown here is derived from an EMBL/GenBank/DDBJ whole genome shotgun (WGS) entry which is preliminary data.</text>
</comment>
<dbReference type="SUPFAM" id="SSF48403">
    <property type="entry name" value="Ankyrin repeat"/>
    <property type="match status" value="1"/>
</dbReference>
<keyword evidence="2 3" id="KW-0040">ANK repeat</keyword>
<evidence type="ECO:0000256" key="4">
    <source>
        <dbReference type="SAM" id="Coils"/>
    </source>
</evidence>
<keyword evidence="4" id="KW-0175">Coiled coil</keyword>
<dbReference type="Pfam" id="PF00023">
    <property type="entry name" value="Ank"/>
    <property type="match status" value="2"/>
</dbReference>
<dbReference type="PANTHER" id="PTHR24161">
    <property type="entry name" value="ANK_REP_REGION DOMAIN-CONTAINING PROTEIN-RELATED"/>
    <property type="match status" value="1"/>
</dbReference>
<feature type="repeat" description="ANK" evidence="3">
    <location>
        <begin position="125"/>
        <end position="157"/>
    </location>
</feature>
<dbReference type="SMART" id="SM00248">
    <property type="entry name" value="ANK"/>
    <property type="match status" value="7"/>
</dbReference>
<keyword evidence="1" id="KW-0677">Repeat</keyword>
<dbReference type="PANTHER" id="PTHR24161:SF85">
    <property type="entry name" value="PALMITOYLTRANSFERASE HIP14"/>
    <property type="match status" value="1"/>
</dbReference>
<name>A0AAN9W0V0_9ORTH</name>
<feature type="repeat" description="ANK" evidence="3">
    <location>
        <begin position="92"/>
        <end position="124"/>
    </location>
</feature>
<feature type="repeat" description="ANK" evidence="3">
    <location>
        <begin position="317"/>
        <end position="365"/>
    </location>
</feature>
<dbReference type="PRINTS" id="PR01415">
    <property type="entry name" value="ANKYRIN"/>
</dbReference>
<feature type="repeat" description="ANK" evidence="3">
    <location>
        <begin position="284"/>
        <end position="316"/>
    </location>
</feature>
<sequence length="393" mass="42381">MSKEQPACKRVSLQWLEDTKAELERRVEALEDAQHDVNVRLDKLENAVERSLTSVHHCIDHLLLNLGEKEKEEARGTADIPVQIKMDHVEEDAAFPVHLAAQVGNLAAVKALVLAGADVGIRNQRGETVLQIAAAGGHSEIVELLLRQHQDSEAAQEQLQEALMNAVDSSVNKLLISKLGCSAGVEVLHRAACKGRLLLLRDLLHSGVDPNAVDVNGWTALHLAAEGAHSECVKILLDSFAKACYVGGPKMQTPLHVAAEKGHTDCLESLLIRAPSSINVRDHYGWTALHCAAFNKWPECVKVLLRYGVDIALTNSRGESALHLAACLSTAERDSIGDASAALAQRTQVIKLLLSAGADPNVQSKDGRTALQQDGVQALLQVPRPIFAAHLCS</sequence>
<evidence type="ECO:0000256" key="2">
    <source>
        <dbReference type="ARBA" id="ARBA00023043"/>
    </source>
</evidence>
<evidence type="ECO:0000256" key="1">
    <source>
        <dbReference type="ARBA" id="ARBA00022737"/>
    </source>
</evidence>